<protein>
    <recommendedName>
        <fullName evidence="2">Trypsin-co-occurring domain-containing protein</fullName>
    </recommendedName>
</protein>
<proteinExistence type="predicted"/>
<reference evidence="3" key="1">
    <citation type="submission" date="2016-01" db="EMBL/GenBank/DDBJ databases">
        <authorList>
            <person name="Peeters C."/>
        </authorList>
    </citation>
    <scope>NUCLEOTIDE SEQUENCE [LARGE SCALE GENOMIC DNA]</scope>
    <source>
        <strain evidence="3">LMG 22940</strain>
    </source>
</reference>
<dbReference type="Pfam" id="PF19631">
    <property type="entry name" value="Trypco2"/>
    <property type="match status" value="1"/>
</dbReference>
<dbReference type="InterPro" id="IPR045608">
    <property type="entry name" value="Trypco2"/>
</dbReference>
<dbReference type="Proteomes" id="UP000054770">
    <property type="component" value="Unassembled WGS sequence"/>
</dbReference>
<accession>A0A158KWZ4</accession>
<evidence type="ECO:0000313" key="3">
    <source>
        <dbReference type="EMBL" id="SAL85249.1"/>
    </source>
</evidence>
<comment type="caution">
    <text evidence="3">The sequence shown here is derived from an EMBL/GenBank/DDBJ whole genome shotgun (WGS) entry which is preliminary data.</text>
</comment>
<name>A0A158KWZ4_9BURK</name>
<evidence type="ECO:0000313" key="4">
    <source>
        <dbReference type="Proteomes" id="UP000054770"/>
    </source>
</evidence>
<evidence type="ECO:0000259" key="2">
    <source>
        <dbReference type="Pfam" id="PF19631"/>
    </source>
</evidence>
<keyword evidence="4" id="KW-1185">Reference proteome</keyword>
<feature type="domain" description="Trypsin-co-occurring" evidence="2">
    <location>
        <begin position="8"/>
        <end position="85"/>
    </location>
</feature>
<dbReference type="RefSeq" id="WP_087649420.1">
    <property type="nucleotide sequence ID" value="NZ_FCON02000182.1"/>
</dbReference>
<evidence type="ECO:0000256" key="1">
    <source>
        <dbReference type="SAM" id="MobiDB-lite"/>
    </source>
</evidence>
<dbReference type="OrthoDB" id="9256129at2"/>
<dbReference type="AlphaFoldDB" id="A0A158KWZ4"/>
<organism evidence="3 4">
    <name type="scientific">Caballeronia choica</name>
    <dbReference type="NCBI Taxonomy" id="326476"/>
    <lineage>
        <taxon>Bacteria</taxon>
        <taxon>Pseudomonadati</taxon>
        <taxon>Pseudomonadota</taxon>
        <taxon>Betaproteobacteria</taxon>
        <taxon>Burkholderiales</taxon>
        <taxon>Burkholderiaceae</taxon>
        <taxon>Caballeronia</taxon>
    </lineage>
</organism>
<feature type="region of interest" description="Disordered" evidence="1">
    <location>
        <begin position="90"/>
        <end position="112"/>
    </location>
</feature>
<dbReference type="EMBL" id="FCON02000182">
    <property type="protein sequence ID" value="SAL85249.1"/>
    <property type="molecule type" value="Genomic_DNA"/>
</dbReference>
<gene>
    <name evidence="3" type="ORF">AWB68_07613</name>
</gene>
<sequence length="112" mass="12015">MSTKTSGIPLARVIEDLRAELLRALKEGADKDLQFRLKPIELELKLGVTATGEAKVGAEFWVVELGAKGTYENETTHALKLTLEPIGPGGGPVEISSSGITNPMKAKTTKRK</sequence>